<dbReference type="Pfam" id="PF02485">
    <property type="entry name" value="Branch"/>
    <property type="match status" value="1"/>
</dbReference>
<comment type="subcellular location">
    <subcellularLocation>
        <location evidence="1">Membrane</location>
        <topology evidence="1">Single-pass type II membrane protein</topology>
    </subcellularLocation>
</comment>
<protein>
    <recommendedName>
        <fullName evidence="8">Core-2/I-Branching enzyme</fullName>
    </recommendedName>
</protein>
<evidence type="ECO:0000313" key="6">
    <source>
        <dbReference type="EMBL" id="MCG7322782.1"/>
    </source>
</evidence>
<evidence type="ECO:0000256" key="4">
    <source>
        <dbReference type="ARBA" id="ARBA00023136"/>
    </source>
</evidence>
<keyword evidence="3" id="KW-0808">Transferase</keyword>
<keyword evidence="7" id="KW-1185">Reference proteome</keyword>
<evidence type="ECO:0000256" key="1">
    <source>
        <dbReference type="ARBA" id="ARBA00004606"/>
    </source>
</evidence>
<proteinExistence type="predicted"/>
<evidence type="ECO:0000256" key="3">
    <source>
        <dbReference type="ARBA" id="ARBA00022679"/>
    </source>
</evidence>
<evidence type="ECO:0000313" key="7">
    <source>
        <dbReference type="Proteomes" id="UP001521931"/>
    </source>
</evidence>
<evidence type="ECO:0000256" key="5">
    <source>
        <dbReference type="ARBA" id="ARBA00023180"/>
    </source>
</evidence>
<reference evidence="6 7" key="1">
    <citation type="submission" date="2022-02" db="EMBL/GenBank/DDBJ databases">
        <title>Uncovering new skin microbiome diversity through culturing and metagenomics.</title>
        <authorList>
            <person name="Conlan S."/>
            <person name="Deming C."/>
            <person name="Nisc Comparative Sequencing Program N."/>
            <person name="Segre J.A."/>
        </authorList>
    </citation>
    <scope>NUCLEOTIDE SEQUENCE [LARGE SCALE GENOMIC DNA]</scope>
    <source>
        <strain evidence="6 7">ACRQZ</strain>
    </source>
</reference>
<name>A0ABS9Q5Z9_9MICO</name>
<evidence type="ECO:0000256" key="2">
    <source>
        <dbReference type="ARBA" id="ARBA00022676"/>
    </source>
</evidence>
<keyword evidence="5" id="KW-0325">Glycoprotein</keyword>
<accession>A0ABS9Q5Z9</accession>
<organism evidence="6 7">
    <name type="scientific">Arsenicicoccus bolidensis</name>
    <dbReference type="NCBI Taxonomy" id="229480"/>
    <lineage>
        <taxon>Bacteria</taxon>
        <taxon>Bacillati</taxon>
        <taxon>Actinomycetota</taxon>
        <taxon>Actinomycetes</taxon>
        <taxon>Micrococcales</taxon>
        <taxon>Intrasporangiaceae</taxon>
        <taxon>Arsenicicoccus</taxon>
    </lineage>
</organism>
<sequence length="304" mass="34042">MTEPRFCYVLMCHTRGDAVARNARRIRELSPTSDVMLRYDVPGLMDERACAEMGVQTYEDDITVRWGDWTMVEAQLRALREARRRSDASHFVLLSGQDYPIRDLASWESGVAADGSDAVLDLHGDSPETYTWTWRHLPGPEILRRVTGPLAWRAAHRLPGQLQAVRSPTSHHWYVGVPRRAAAPVPVVKAAVWATLSARAVDRLLAVTDQRPELPRFFRTTRTPDELYTSSVLSAQADLQVRTGRTTYADFPEGASNPEWVDAALLARAADTPAAFVRKMHPDVDPDVLRLADELVDARPSPSH</sequence>
<keyword evidence="2" id="KW-0328">Glycosyltransferase</keyword>
<dbReference type="Proteomes" id="UP001521931">
    <property type="component" value="Unassembled WGS sequence"/>
</dbReference>
<comment type="caution">
    <text evidence="6">The sequence shown here is derived from an EMBL/GenBank/DDBJ whole genome shotgun (WGS) entry which is preliminary data.</text>
</comment>
<gene>
    <name evidence="6" type="ORF">MHL29_12930</name>
</gene>
<dbReference type="EMBL" id="JAKRCV010000045">
    <property type="protein sequence ID" value="MCG7322782.1"/>
    <property type="molecule type" value="Genomic_DNA"/>
</dbReference>
<evidence type="ECO:0008006" key="8">
    <source>
        <dbReference type="Google" id="ProtNLM"/>
    </source>
</evidence>
<keyword evidence="4" id="KW-0472">Membrane</keyword>
<dbReference type="InterPro" id="IPR003406">
    <property type="entry name" value="Glyco_trans_14"/>
</dbReference>
<dbReference type="RefSeq" id="WP_239265176.1">
    <property type="nucleotide sequence ID" value="NZ_JAKRCV010000045.1"/>
</dbReference>